<reference evidence="2" key="2">
    <citation type="journal article" date="2008" name="Nucleic Acids Res.">
        <title>The rice annotation project database (RAP-DB): 2008 update.</title>
        <authorList>
            <consortium name="The rice annotation project (RAP)"/>
        </authorList>
    </citation>
    <scope>GENOME REANNOTATION</scope>
    <source>
        <strain evidence="2">cv. Nipponbare</strain>
    </source>
</reference>
<dbReference type="PANTHER" id="PTHR33067:SF32">
    <property type="entry name" value="ASPARTIC PEPTIDASE DDI1-TYPE DOMAIN-CONTAINING PROTEIN"/>
    <property type="match status" value="1"/>
</dbReference>
<dbReference type="Proteomes" id="UP000000763">
    <property type="component" value="Chromosome 4"/>
</dbReference>
<dbReference type="InterPro" id="IPR021109">
    <property type="entry name" value="Peptidase_aspartic_dom_sf"/>
</dbReference>
<proteinExistence type="predicted"/>
<dbReference type="PANTHER" id="PTHR33067">
    <property type="entry name" value="RNA-DIRECTED DNA POLYMERASE-RELATED"/>
    <property type="match status" value="1"/>
</dbReference>
<evidence type="ECO:0000313" key="2">
    <source>
        <dbReference type="Proteomes" id="UP000000763"/>
    </source>
</evidence>
<gene>
    <name evidence="1" type="primary">OSJNBa0022F16.8</name>
</gene>
<name>Q7XKZ6_ORYSJ</name>
<sequence length="209" mass="23634">MEVVKLMEQCNNAILHKFPEKKKDPGCPTITCSIGAQQFNQAFCDIGASVSVMPMDVFEKLNFTMLAPTPMHLQLADSLVRYPTGIAEDVPVKIRDSFIPDGFVVLDMETGKETLLILVHPFLKTAGANIDVGTGSIRFRINGKEEKFEFQPRTKHCSMVRIKYGPNLQNILVKFMQNFLEKETTFPRNRYWNTLVKPSVPAKKLEQPA</sequence>
<dbReference type="AlphaFoldDB" id="Q7XKZ6"/>
<protein>
    <submittedName>
        <fullName evidence="1">OSJNBa0022F16.8 protein</fullName>
    </submittedName>
</protein>
<reference evidence="2" key="1">
    <citation type="journal article" date="2005" name="Nature">
        <title>The map-based sequence of the rice genome.</title>
        <authorList>
            <consortium name="International rice genome sequencing project (IRGSP)"/>
            <person name="Matsumoto T."/>
            <person name="Wu J."/>
            <person name="Kanamori H."/>
            <person name="Katayose Y."/>
            <person name="Fujisawa M."/>
            <person name="Namiki N."/>
            <person name="Mizuno H."/>
            <person name="Yamamoto K."/>
            <person name="Antonio B.A."/>
            <person name="Baba T."/>
            <person name="Sakata K."/>
            <person name="Nagamura Y."/>
            <person name="Aoki H."/>
            <person name="Arikawa K."/>
            <person name="Arita K."/>
            <person name="Bito T."/>
            <person name="Chiden Y."/>
            <person name="Fujitsuka N."/>
            <person name="Fukunaka R."/>
            <person name="Hamada M."/>
            <person name="Harada C."/>
            <person name="Hayashi A."/>
            <person name="Hijishita S."/>
            <person name="Honda M."/>
            <person name="Hosokawa S."/>
            <person name="Ichikawa Y."/>
            <person name="Idonuma A."/>
            <person name="Iijima M."/>
            <person name="Ikeda M."/>
            <person name="Ikeno M."/>
            <person name="Ito K."/>
            <person name="Ito S."/>
            <person name="Ito T."/>
            <person name="Ito Y."/>
            <person name="Ito Y."/>
            <person name="Iwabuchi A."/>
            <person name="Kamiya K."/>
            <person name="Karasawa W."/>
            <person name="Kurita K."/>
            <person name="Katagiri S."/>
            <person name="Kikuta A."/>
            <person name="Kobayashi H."/>
            <person name="Kobayashi N."/>
            <person name="Machita K."/>
            <person name="Maehara T."/>
            <person name="Masukawa M."/>
            <person name="Mizubayashi T."/>
            <person name="Mukai Y."/>
            <person name="Nagasaki H."/>
            <person name="Nagata Y."/>
            <person name="Naito S."/>
            <person name="Nakashima M."/>
            <person name="Nakama Y."/>
            <person name="Nakamichi Y."/>
            <person name="Nakamura M."/>
            <person name="Meguro A."/>
            <person name="Negishi M."/>
            <person name="Ohta I."/>
            <person name="Ohta T."/>
            <person name="Okamoto M."/>
            <person name="Ono N."/>
            <person name="Saji S."/>
            <person name="Sakaguchi M."/>
            <person name="Sakai K."/>
            <person name="Shibata M."/>
            <person name="Shimokawa T."/>
            <person name="Song J."/>
            <person name="Takazaki Y."/>
            <person name="Terasawa K."/>
            <person name="Tsugane M."/>
            <person name="Tsuji K."/>
            <person name="Ueda S."/>
            <person name="Waki K."/>
            <person name="Yamagata H."/>
            <person name="Yamamoto M."/>
            <person name="Yamamoto S."/>
            <person name="Yamane H."/>
            <person name="Yoshiki S."/>
            <person name="Yoshihara R."/>
            <person name="Yukawa K."/>
            <person name="Zhong H."/>
            <person name="Yano M."/>
            <person name="Yuan Q."/>
            <person name="Ouyang S."/>
            <person name="Liu J."/>
            <person name="Jones K.M."/>
            <person name="Gansberger K."/>
            <person name="Moffat K."/>
            <person name="Hill J."/>
            <person name="Bera J."/>
            <person name="Fadrosh D."/>
            <person name="Jin S."/>
            <person name="Johri S."/>
            <person name="Kim M."/>
            <person name="Overton L."/>
            <person name="Reardon M."/>
            <person name="Tsitrin T."/>
            <person name="Vuong H."/>
            <person name="Weaver B."/>
            <person name="Ciecko A."/>
            <person name="Tallon L."/>
            <person name="Jackson J."/>
            <person name="Pai G."/>
            <person name="Aken S.V."/>
            <person name="Utterback T."/>
            <person name="Reidmuller S."/>
            <person name="Feldblyum T."/>
            <person name="Hsiao J."/>
            <person name="Zismann V."/>
            <person name="Iobst S."/>
            <person name="de Vazeille A.R."/>
            <person name="Buell C.R."/>
            <person name="Ying K."/>
            <person name="Li Y."/>
            <person name="Lu T."/>
            <person name="Huang Y."/>
            <person name="Zhao Q."/>
            <person name="Feng Q."/>
            <person name="Zhang L."/>
            <person name="Zhu J."/>
            <person name="Weng Q."/>
            <person name="Mu J."/>
            <person name="Lu Y."/>
            <person name="Fan D."/>
            <person name="Liu Y."/>
            <person name="Guan J."/>
            <person name="Zhang Y."/>
            <person name="Yu S."/>
            <person name="Liu X."/>
            <person name="Zhang Y."/>
            <person name="Hong G."/>
            <person name="Han B."/>
            <person name="Choisne N."/>
            <person name="Demange N."/>
            <person name="Orjeda G."/>
            <person name="Samain S."/>
            <person name="Cattolico L."/>
            <person name="Pelletier E."/>
            <person name="Couloux A."/>
            <person name="Segurens B."/>
            <person name="Wincker P."/>
            <person name="D'Hont A."/>
            <person name="Scarpelli C."/>
            <person name="Weissenbach J."/>
            <person name="Salanoubat M."/>
            <person name="Quetier F."/>
            <person name="Yu Y."/>
            <person name="Kim H.R."/>
            <person name="Rambo T."/>
            <person name="Currie J."/>
            <person name="Collura K."/>
            <person name="Luo M."/>
            <person name="Yang T."/>
            <person name="Ammiraju J.S.S."/>
            <person name="Engler F."/>
            <person name="Soderlund C."/>
            <person name="Wing R.A."/>
            <person name="Palmer L.E."/>
            <person name="de la Bastide M."/>
            <person name="Spiegel L."/>
            <person name="Nascimento L."/>
            <person name="Zutavern T."/>
            <person name="O'Shaughnessy A."/>
            <person name="Dike S."/>
            <person name="Dedhia N."/>
            <person name="Preston R."/>
            <person name="Balija V."/>
            <person name="McCombie W.R."/>
            <person name="Chow T."/>
            <person name="Chen H."/>
            <person name="Chung M."/>
            <person name="Chen C."/>
            <person name="Shaw J."/>
            <person name="Wu H."/>
            <person name="Hsiao K."/>
            <person name="Chao Y."/>
            <person name="Chu M."/>
            <person name="Cheng C."/>
            <person name="Hour A."/>
            <person name="Lee P."/>
            <person name="Lin S."/>
            <person name="Lin Y."/>
            <person name="Liou J."/>
            <person name="Liu S."/>
            <person name="Hsing Y."/>
            <person name="Raghuvanshi S."/>
            <person name="Mohanty A."/>
            <person name="Bharti A.K."/>
            <person name="Gaur A."/>
            <person name="Gupta V."/>
            <person name="Kumar D."/>
            <person name="Ravi V."/>
            <person name="Vij S."/>
            <person name="Kapur A."/>
            <person name="Khurana P."/>
            <person name="Khurana P."/>
            <person name="Khurana J.P."/>
            <person name="Tyagi A.K."/>
            <person name="Gaikwad K."/>
            <person name="Singh A."/>
            <person name="Dalal V."/>
            <person name="Srivastava S."/>
            <person name="Dixit A."/>
            <person name="Pal A.K."/>
            <person name="Ghazi I.A."/>
            <person name="Yadav M."/>
            <person name="Pandit A."/>
            <person name="Bhargava A."/>
            <person name="Sureshbabu K."/>
            <person name="Batra K."/>
            <person name="Sharma T.R."/>
            <person name="Mohapatra T."/>
            <person name="Singh N.K."/>
            <person name="Messing J."/>
            <person name="Nelson A.B."/>
            <person name="Fuks G."/>
            <person name="Kavchok S."/>
            <person name="Keizer G."/>
            <person name="Linton E."/>
            <person name="Llaca V."/>
            <person name="Song R."/>
            <person name="Tanyolac B."/>
            <person name="Young S."/>
            <person name="Ho-Il K."/>
            <person name="Hahn J.H."/>
            <person name="Sangsakoo G."/>
            <person name="Vanavichit A."/>
            <person name="de Mattos Luiz.A.T."/>
            <person name="Zimmer P.D."/>
            <person name="Malone G."/>
            <person name="Dellagostin O."/>
            <person name="de Oliveira A.C."/>
            <person name="Bevan M."/>
            <person name="Bancroft I."/>
            <person name="Minx P."/>
            <person name="Cordum H."/>
            <person name="Wilson R."/>
            <person name="Cheng Z."/>
            <person name="Jin W."/>
            <person name="Jiang J."/>
            <person name="Leong S.A."/>
            <person name="Iwama H."/>
            <person name="Gojobori T."/>
            <person name="Itoh T."/>
            <person name="Niimura Y."/>
            <person name="Fujii Y."/>
            <person name="Habara T."/>
            <person name="Sakai H."/>
            <person name="Sato Y."/>
            <person name="Wilson G."/>
            <person name="Kumar K."/>
            <person name="McCouch S."/>
            <person name="Juretic N."/>
            <person name="Hoen D."/>
            <person name="Wright S."/>
            <person name="Bruskiewich R."/>
            <person name="Bureau T."/>
            <person name="Miyao A."/>
            <person name="Hirochika H."/>
            <person name="Nishikawa T."/>
            <person name="Kadowaki K."/>
            <person name="Sugiura M."/>
            <person name="Burr B."/>
            <person name="Sasaki T."/>
        </authorList>
    </citation>
    <scope>NUCLEOTIDE SEQUENCE [LARGE SCALE GENOMIC DNA]</scope>
    <source>
        <strain evidence="2">cv. Nipponbare</strain>
    </source>
</reference>
<organism evidence="1 2">
    <name type="scientific">Oryza sativa subsp. japonica</name>
    <name type="common">Rice</name>
    <dbReference type="NCBI Taxonomy" id="39947"/>
    <lineage>
        <taxon>Eukaryota</taxon>
        <taxon>Viridiplantae</taxon>
        <taxon>Streptophyta</taxon>
        <taxon>Embryophyta</taxon>
        <taxon>Tracheophyta</taxon>
        <taxon>Spermatophyta</taxon>
        <taxon>Magnoliopsida</taxon>
        <taxon>Liliopsida</taxon>
        <taxon>Poales</taxon>
        <taxon>Poaceae</taxon>
        <taxon>BOP clade</taxon>
        <taxon>Oryzoideae</taxon>
        <taxon>Oryzeae</taxon>
        <taxon>Oryzinae</taxon>
        <taxon>Oryza</taxon>
        <taxon>Oryza sativa</taxon>
    </lineage>
</organism>
<dbReference type="CDD" id="cd00303">
    <property type="entry name" value="retropepsin_like"/>
    <property type="match status" value="1"/>
</dbReference>
<dbReference type="SUPFAM" id="SSF50630">
    <property type="entry name" value="Acid proteases"/>
    <property type="match status" value="1"/>
</dbReference>
<dbReference type="Gene3D" id="2.40.70.10">
    <property type="entry name" value="Acid Proteases"/>
    <property type="match status" value="1"/>
</dbReference>
<dbReference type="EMBL" id="AL731581">
    <property type="protein sequence ID" value="CAE05384.1"/>
    <property type="molecule type" value="Genomic_DNA"/>
</dbReference>
<accession>Q7XKZ6</accession>
<evidence type="ECO:0000313" key="1">
    <source>
        <dbReference type="EMBL" id="CAE05384.1"/>
    </source>
</evidence>